<dbReference type="GO" id="GO:0047536">
    <property type="term" value="F:2-aminoadipate transaminase activity"/>
    <property type="evidence" value="ECO:0007669"/>
    <property type="project" value="TreeGrafter"/>
</dbReference>
<dbReference type="InterPro" id="IPR015421">
    <property type="entry name" value="PyrdxlP-dep_Trfase_major"/>
</dbReference>
<sequence length="385" mass="43105">MGDYGQYDVPTVDTQVNFKVGQPAPSMLPLDYIREAANAKLAETDPLYLQYGHLYGFEKCRDSLVKFLTERYQYEVDKEKIMLTNGVTGTLALVCSLFLQAGDLVFAEEPTYFLAKSIFKDFKLNCRQIPMDEEGLDVYKLEQALEAGPVPKLMYVVPTAHNPTGRTLSAERREKLAALAAKYDFILLCDEVYQLLTFPHITPPPPMMTFAKHDKVLCMGSFSKILAPALRAGWLQGSKEILAQITACGQLDSSGGLNPVIFGIVQRAIDLGLQDKHLDKTRETLYTRYSTLEKALEEFLPEGTTFEKPQGGYFVLVKLPEGQLAADLLVEATENHKVCFLPGASFGDSMKNYLRLSFSYYDAEDIRVGIERLANAIRAYQAKLQ</sequence>
<keyword evidence="2" id="KW-0808">Transferase</keyword>
<proteinExistence type="predicted"/>
<name>A0A2R5GEW8_9STRA</name>
<protein>
    <submittedName>
        <fullName evidence="2">Aminotransferase swnA</fullName>
    </submittedName>
</protein>
<feature type="domain" description="Aminotransferase class I/classII large" evidence="1">
    <location>
        <begin position="15"/>
        <end position="373"/>
    </location>
</feature>
<dbReference type="PANTHER" id="PTHR42858:SF1">
    <property type="entry name" value="LD15494P"/>
    <property type="match status" value="1"/>
</dbReference>
<reference evidence="2 3" key="1">
    <citation type="submission" date="2017-12" db="EMBL/GenBank/DDBJ databases">
        <title>Sequencing, de novo assembly and annotation of complete genome of a new Thraustochytrid species, strain FCC1311.</title>
        <authorList>
            <person name="Sedici K."/>
            <person name="Godart F."/>
            <person name="Aiese Cigliano R."/>
            <person name="Sanseverino W."/>
            <person name="Barakat M."/>
            <person name="Ortet P."/>
            <person name="Marechal E."/>
            <person name="Cagnac O."/>
            <person name="Amato A."/>
        </authorList>
    </citation>
    <scope>NUCLEOTIDE SEQUENCE [LARGE SCALE GENOMIC DNA]</scope>
</reference>
<dbReference type="Gene3D" id="3.90.1150.10">
    <property type="entry name" value="Aspartate Aminotransferase, domain 1"/>
    <property type="match status" value="1"/>
</dbReference>
<dbReference type="InterPro" id="IPR004839">
    <property type="entry name" value="Aminotransferase_I/II_large"/>
</dbReference>
<dbReference type="PANTHER" id="PTHR42858">
    <property type="entry name" value="AMINOTRANSFERASE"/>
    <property type="match status" value="1"/>
</dbReference>
<evidence type="ECO:0000313" key="3">
    <source>
        <dbReference type="Proteomes" id="UP000241890"/>
    </source>
</evidence>
<keyword evidence="3" id="KW-1185">Reference proteome</keyword>
<organism evidence="2 3">
    <name type="scientific">Hondaea fermentalgiana</name>
    <dbReference type="NCBI Taxonomy" id="2315210"/>
    <lineage>
        <taxon>Eukaryota</taxon>
        <taxon>Sar</taxon>
        <taxon>Stramenopiles</taxon>
        <taxon>Bigyra</taxon>
        <taxon>Labyrinthulomycetes</taxon>
        <taxon>Thraustochytrida</taxon>
        <taxon>Thraustochytriidae</taxon>
        <taxon>Hondaea</taxon>
    </lineage>
</organism>
<evidence type="ECO:0000259" key="1">
    <source>
        <dbReference type="Pfam" id="PF00155"/>
    </source>
</evidence>
<dbReference type="InterPro" id="IPR015424">
    <property type="entry name" value="PyrdxlP-dep_Trfase"/>
</dbReference>
<dbReference type="Pfam" id="PF00155">
    <property type="entry name" value="Aminotran_1_2"/>
    <property type="match status" value="1"/>
</dbReference>
<dbReference type="SUPFAM" id="SSF53383">
    <property type="entry name" value="PLP-dependent transferases"/>
    <property type="match status" value="1"/>
</dbReference>
<keyword evidence="2" id="KW-0032">Aminotransferase</keyword>
<dbReference type="EMBL" id="BEYU01000058">
    <property type="protein sequence ID" value="GBG29457.1"/>
    <property type="molecule type" value="Genomic_DNA"/>
</dbReference>
<dbReference type="Proteomes" id="UP000241890">
    <property type="component" value="Unassembled WGS sequence"/>
</dbReference>
<evidence type="ECO:0000313" key="2">
    <source>
        <dbReference type="EMBL" id="GBG29457.1"/>
    </source>
</evidence>
<dbReference type="InParanoid" id="A0A2R5GEW8"/>
<dbReference type="Gene3D" id="3.40.640.10">
    <property type="entry name" value="Type I PLP-dependent aspartate aminotransferase-like (Major domain)"/>
    <property type="match status" value="1"/>
</dbReference>
<comment type="caution">
    <text evidence="2">The sequence shown here is derived from an EMBL/GenBank/DDBJ whole genome shotgun (WGS) entry which is preliminary data.</text>
</comment>
<dbReference type="GO" id="GO:0030170">
    <property type="term" value="F:pyridoxal phosphate binding"/>
    <property type="evidence" value="ECO:0007669"/>
    <property type="project" value="InterPro"/>
</dbReference>
<dbReference type="OrthoDB" id="691673at2759"/>
<accession>A0A2R5GEW8</accession>
<dbReference type="AlphaFoldDB" id="A0A2R5GEW8"/>
<dbReference type="CDD" id="cd00609">
    <property type="entry name" value="AAT_like"/>
    <property type="match status" value="1"/>
</dbReference>
<dbReference type="InterPro" id="IPR015422">
    <property type="entry name" value="PyrdxlP-dep_Trfase_small"/>
</dbReference>
<gene>
    <name evidence="2" type="ORF">FCC1311_056782</name>
</gene>